<dbReference type="EMBL" id="QGKY02001015">
    <property type="protein sequence ID" value="KAF2574866.1"/>
    <property type="molecule type" value="Genomic_DNA"/>
</dbReference>
<gene>
    <name evidence="1" type="ORF">F2Q70_00005601</name>
</gene>
<dbReference type="AlphaFoldDB" id="A0A8S9J0M0"/>
<comment type="caution">
    <text evidence="1">The sequence shown here is derived from an EMBL/GenBank/DDBJ whole genome shotgun (WGS) entry which is preliminary data.</text>
</comment>
<reference evidence="1" key="1">
    <citation type="submission" date="2019-12" db="EMBL/GenBank/DDBJ databases">
        <title>Genome sequencing and annotation of Brassica cretica.</title>
        <authorList>
            <person name="Studholme D.J."/>
            <person name="Sarris P.F."/>
        </authorList>
    </citation>
    <scope>NUCLEOTIDE SEQUENCE</scope>
    <source>
        <strain evidence="1">PFS-102/07</strain>
        <tissue evidence="1">Leaf</tissue>
    </source>
</reference>
<sequence length="99" mass="11331">MEGQSECETWDKHVLGNKVCGKTYMLSGRPTRSAETLYSEDTQRIYILVLDNKLRNAHAFLRMKRVVREDKVYERSGPTILVGAIEDERTQTPEATQGL</sequence>
<name>A0A8S9J0M0_BRACR</name>
<proteinExistence type="predicted"/>
<evidence type="ECO:0000313" key="1">
    <source>
        <dbReference type="EMBL" id="KAF2574866.1"/>
    </source>
</evidence>
<accession>A0A8S9J0M0</accession>
<protein>
    <submittedName>
        <fullName evidence="1">Uncharacterized protein</fullName>
    </submittedName>
</protein>
<organism evidence="1">
    <name type="scientific">Brassica cretica</name>
    <name type="common">Mustard</name>
    <dbReference type="NCBI Taxonomy" id="69181"/>
    <lineage>
        <taxon>Eukaryota</taxon>
        <taxon>Viridiplantae</taxon>
        <taxon>Streptophyta</taxon>
        <taxon>Embryophyta</taxon>
        <taxon>Tracheophyta</taxon>
        <taxon>Spermatophyta</taxon>
        <taxon>Magnoliopsida</taxon>
        <taxon>eudicotyledons</taxon>
        <taxon>Gunneridae</taxon>
        <taxon>Pentapetalae</taxon>
        <taxon>rosids</taxon>
        <taxon>malvids</taxon>
        <taxon>Brassicales</taxon>
        <taxon>Brassicaceae</taxon>
        <taxon>Brassiceae</taxon>
        <taxon>Brassica</taxon>
    </lineage>
</organism>